<feature type="signal peptide" evidence="1">
    <location>
        <begin position="1"/>
        <end position="16"/>
    </location>
</feature>
<evidence type="ECO:0000313" key="3">
    <source>
        <dbReference type="Proteomes" id="UP000187455"/>
    </source>
</evidence>
<evidence type="ECO:0000256" key="1">
    <source>
        <dbReference type="SAM" id="SignalP"/>
    </source>
</evidence>
<dbReference type="EMBL" id="LSSL01001506">
    <property type="protein sequence ID" value="OLY82469.1"/>
    <property type="molecule type" value="Genomic_DNA"/>
</dbReference>
<proteinExistence type="predicted"/>
<organism evidence="2 3">
    <name type="scientific">Smittium mucronatum</name>
    <dbReference type="NCBI Taxonomy" id="133383"/>
    <lineage>
        <taxon>Eukaryota</taxon>
        <taxon>Fungi</taxon>
        <taxon>Fungi incertae sedis</taxon>
        <taxon>Zoopagomycota</taxon>
        <taxon>Kickxellomycotina</taxon>
        <taxon>Harpellomycetes</taxon>
        <taxon>Harpellales</taxon>
        <taxon>Legeriomycetaceae</taxon>
        <taxon>Smittium</taxon>
    </lineage>
</organism>
<evidence type="ECO:0000313" key="2">
    <source>
        <dbReference type="EMBL" id="OLY82469.1"/>
    </source>
</evidence>
<keyword evidence="3" id="KW-1185">Reference proteome</keyword>
<dbReference type="OrthoDB" id="406505at2759"/>
<sequence length="267" mass="28532">MSIIRSVSVFFAVAQACLLTPIQLQKRVDAYVDSTTTSNTKRKFAKKTNYTSSSISPAFIYASSTSSSNTLFLLSSLLPSSSSGAYYPSTISSAVSSSSDVYVVPTTSSAISLSHLHLMYYIIGYVSLTSSEIYVSTETEAPQVYITPETSTSESYVALEVTPKPIVALETSTYEPVVPATSSVPAASSDTSYQNKDLFPASNQSSSSISPQLSGQATYYDVGLGSCGITNDDSQMVAAINKDQYVAFSNLKVAEFCRLQAQIIYSS</sequence>
<dbReference type="CDD" id="cd22191">
    <property type="entry name" value="DPBB_RlpA_EXP_N-like"/>
    <property type="match status" value="1"/>
</dbReference>
<gene>
    <name evidence="2" type="ORF">AYI68_g3412</name>
</gene>
<accession>A0A1R0H005</accession>
<protein>
    <submittedName>
        <fullName evidence="2">Uncharacterized protein</fullName>
    </submittedName>
</protein>
<dbReference type="PROSITE" id="PS51257">
    <property type="entry name" value="PROKAR_LIPOPROTEIN"/>
    <property type="match status" value="1"/>
</dbReference>
<name>A0A1R0H005_9FUNG</name>
<dbReference type="STRING" id="133383.A0A1R0H005"/>
<dbReference type="AlphaFoldDB" id="A0A1R0H005"/>
<keyword evidence="1" id="KW-0732">Signal</keyword>
<dbReference type="Proteomes" id="UP000187455">
    <property type="component" value="Unassembled WGS sequence"/>
</dbReference>
<reference evidence="2 3" key="1">
    <citation type="journal article" date="2016" name="Mol. Biol. Evol.">
        <title>Genome-Wide Survey of Gut Fungi (Harpellales) Reveals the First Horizontally Transferred Ubiquitin Gene from a Mosquito Host.</title>
        <authorList>
            <person name="Wang Y."/>
            <person name="White M.M."/>
            <person name="Kvist S."/>
            <person name="Moncalvo J.M."/>
        </authorList>
    </citation>
    <scope>NUCLEOTIDE SEQUENCE [LARGE SCALE GENOMIC DNA]</scope>
    <source>
        <strain evidence="2 3">ALG-7-W6</strain>
    </source>
</reference>
<comment type="caution">
    <text evidence="2">The sequence shown here is derived from an EMBL/GenBank/DDBJ whole genome shotgun (WGS) entry which is preliminary data.</text>
</comment>
<feature type="chain" id="PRO_5013362726" evidence="1">
    <location>
        <begin position="17"/>
        <end position="267"/>
    </location>
</feature>